<evidence type="ECO:0000313" key="3">
    <source>
        <dbReference type="Proteomes" id="UP001165367"/>
    </source>
</evidence>
<reference evidence="2" key="1">
    <citation type="submission" date="2022-01" db="EMBL/GenBank/DDBJ databases">
        <authorList>
            <person name="Jo J.-H."/>
            <person name="Im W.-T."/>
        </authorList>
    </citation>
    <scope>NUCLEOTIDE SEQUENCE</scope>
    <source>
        <strain evidence="2">NA20</strain>
    </source>
</reference>
<name>A0ABS9KQ50_9BACT</name>
<dbReference type="InterPro" id="IPR013024">
    <property type="entry name" value="GGCT-like"/>
</dbReference>
<organism evidence="2 3">
    <name type="scientific">Terrimonas ginsenosidimutans</name>
    <dbReference type="NCBI Taxonomy" id="2908004"/>
    <lineage>
        <taxon>Bacteria</taxon>
        <taxon>Pseudomonadati</taxon>
        <taxon>Bacteroidota</taxon>
        <taxon>Chitinophagia</taxon>
        <taxon>Chitinophagales</taxon>
        <taxon>Chitinophagaceae</taxon>
        <taxon>Terrimonas</taxon>
    </lineage>
</organism>
<gene>
    <name evidence="2" type="ORF">LZZ85_09170</name>
</gene>
<dbReference type="InterPro" id="IPR009288">
    <property type="entry name" value="AIG2-like_dom"/>
</dbReference>
<dbReference type="Proteomes" id="UP001165367">
    <property type="component" value="Unassembled WGS sequence"/>
</dbReference>
<evidence type="ECO:0000259" key="1">
    <source>
        <dbReference type="Pfam" id="PF06094"/>
    </source>
</evidence>
<dbReference type="EMBL" id="JAKLTR010000005">
    <property type="protein sequence ID" value="MCG2614450.1"/>
    <property type="molecule type" value="Genomic_DNA"/>
</dbReference>
<accession>A0ABS9KQ50</accession>
<feature type="domain" description="Gamma-glutamylcyclotransferase AIG2-like" evidence="1">
    <location>
        <begin position="9"/>
        <end position="132"/>
    </location>
</feature>
<comment type="caution">
    <text evidence="2">The sequence shown here is derived from an EMBL/GenBank/DDBJ whole genome shotgun (WGS) entry which is preliminary data.</text>
</comment>
<dbReference type="SUPFAM" id="SSF110857">
    <property type="entry name" value="Gamma-glutamyl cyclotransferase-like"/>
    <property type="match status" value="1"/>
</dbReference>
<dbReference type="RefSeq" id="WP_237870880.1">
    <property type="nucleotide sequence ID" value="NZ_JAKLTR010000005.1"/>
</dbReference>
<evidence type="ECO:0000313" key="2">
    <source>
        <dbReference type="EMBL" id="MCG2614450.1"/>
    </source>
</evidence>
<dbReference type="InterPro" id="IPR036568">
    <property type="entry name" value="GGCT-like_sf"/>
</dbReference>
<sequence length="144" mass="16200">MTSPGIYQLFVYGSLCSHFRSPAYEYIARYFNLSGDATVQGKIFDMGEYPAAVPVNDGSVIVGELYSIKNEREFAWAICQLDDYEGVHVEAHESPQYRREIVQVTSGGSTIPAWIYWFNGDVHGRPLVASGDMVDYQRTKQTAE</sequence>
<dbReference type="Pfam" id="PF06094">
    <property type="entry name" value="GGACT"/>
    <property type="match status" value="1"/>
</dbReference>
<protein>
    <submittedName>
        <fullName evidence="2">Gamma-glutamylcyclotransferase</fullName>
    </submittedName>
</protein>
<keyword evidence="3" id="KW-1185">Reference proteome</keyword>
<proteinExistence type="predicted"/>
<dbReference type="CDD" id="cd06661">
    <property type="entry name" value="GGCT_like"/>
    <property type="match status" value="1"/>
</dbReference>
<dbReference type="Gene3D" id="3.10.490.10">
    <property type="entry name" value="Gamma-glutamyl cyclotransferase-like"/>
    <property type="match status" value="1"/>
</dbReference>